<name>A0A6J7CVT7_9ZZZZ</name>
<protein>
    <submittedName>
        <fullName evidence="7">Unannotated protein</fullName>
    </submittedName>
</protein>
<feature type="transmembrane region" description="Helical" evidence="6">
    <location>
        <begin position="6"/>
        <end position="28"/>
    </location>
</feature>
<proteinExistence type="inferred from homology"/>
<gene>
    <name evidence="7" type="ORF">UFOPK3402_00302</name>
</gene>
<keyword evidence="4 6" id="KW-1133">Transmembrane helix</keyword>
<organism evidence="7">
    <name type="scientific">freshwater metagenome</name>
    <dbReference type="NCBI Taxonomy" id="449393"/>
    <lineage>
        <taxon>unclassified sequences</taxon>
        <taxon>metagenomes</taxon>
        <taxon>ecological metagenomes</taxon>
    </lineage>
</organism>
<feature type="transmembrane region" description="Helical" evidence="6">
    <location>
        <begin position="64"/>
        <end position="80"/>
    </location>
</feature>
<dbReference type="GO" id="GO:0005886">
    <property type="term" value="C:plasma membrane"/>
    <property type="evidence" value="ECO:0007669"/>
    <property type="project" value="TreeGrafter"/>
</dbReference>
<keyword evidence="5 6" id="KW-0472">Membrane</keyword>
<evidence type="ECO:0000313" key="7">
    <source>
        <dbReference type="EMBL" id="CAB4862842.1"/>
    </source>
</evidence>
<feature type="transmembrane region" description="Helical" evidence="6">
    <location>
        <begin position="217"/>
        <end position="242"/>
    </location>
</feature>
<evidence type="ECO:0000256" key="5">
    <source>
        <dbReference type="ARBA" id="ARBA00023136"/>
    </source>
</evidence>
<keyword evidence="3 6" id="KW-0812">Transmembrane</keyword>
<comment type="subcellular location">
    <subcellularLocation>
        <location evidence="1">Membrane</location>
        <topology evidence="1">Multi-pass membrane protein</topology>
    </subcellularLocation>
</comment>
<dbReference type="PANTHER" id="PTHR30028:SF0">
    <property type="entry name" value="PROTEIN ALUMINUM SENSITIVE 3"/>
    <property type="match status" value="1"/>
</dbReference>
<dbReference type="EMBL" id="CAFBLS010000023">
    <property type="protein sequence ID" value="CAB4862842.1"/>
    <property type="molecule type" value="Genomic_DNA"/>
</dbReference>
<evidence type="ECO:0000256" key="6">
    <source>
        <dbReference type="SAM" id="Phobius"/>
    </source>
</evidence>
<comment type="similarity">
    <text evidence="2">Belongs to the UPF0014 family.</text>
</comment>
<sequence length="252" mass="25743">MQASEQFARTAIALACLLALTLAVMSLAGIGQRRDLLVSATRAIVQLALVALVIAWIFANPQGAVAYLAVMLAAATVTAVRRIGCGFRQSGWVLLSIVAGAAATVGVLAATGAVSRDVQTLLPFAAQMIGGAMTAALLAGSRLRDDAIERWGEVEGYVALGAGPRQAVNAMSTRAVEQSLSPVLDQTKSAGLVLLPGSFVGLLLGGASPMLAVQIQLLVLVGIVLAQVIAAVLTTFFLAASVGSLKPVGWVR</sequence>
<accession>A0A6J7CVT7</accession>
<evidence type="ECO:0000256" key="4">
    <source>
        <dbReference type="ARBA" id="ARBA00022989"/>
    </source>
</evidence>
<evidence type="ECO:0000256" key="3">
    <source>
        <dbReference type="ARBA" id="ARBA00022692"/>
    </source>
</evidence>
<dbReference type="AlphaFoldDB" id="A0A6J7CVT7"/>
<feature type="transmembrane region" description="Helical" evidence="6">
    <location>
        <begin position="92"/>
        <end position="114"/>
    </location>
</feature>
<dbReference type="Pfam" id="PF03649">
    <property type="entry name" value="UPF0014"/>
    <property type="match status" value="1"/>
</dbReference>
<feature type="transmembrane region" description="Helical" evidence="6">
    <location>
        <begin position="40"/>
        <end position="58"/>
    </location>
</feature>
<dbReference type="PANTHER" id="PTHR30028">
    <property type="entry name" value="UPF0014 INNER MEMBRANE PROTEIN YBBM-RELATED"/>
    <property type="match status" value="1"/>
</dbReference>
<evidence type="ECO:0000256" key="2">
    <source>
        <dbReference type="ARBA" id="ARBA00005268"/>
    </source>
</evidence>
<feature type="transmembrane region" description="Helical" evidence="6">
    <location>
        <begin position="190"/>
        <end position="211"/>
    </location>
</feature>
<feature type="transmembrane region" description="Helical" evidence="6">
    <location>
        <begin position="120"/>
        <end position="140"/>
    </location>
</feature>
<evidence type="ECO:0000256" key="1">
    <source>
        <dbReference type="ARBA" id="ARBA00004141"/>
    </source>
</evidence>
<reference evidence="7" key="1">
    <citation type="submission" date="2020-05" db="EMBL/GenBank/DDBJ databases">
        <authorList>
            <person name="Chiriac C."/>
            <person name="Salcher M."/>
            <person name="Ghai R."/>
            <person name="Kavagutti S V."/>
        </authorList>
    </citation>
    <scope>NUCLEOTIDE SEQUENCE</scope>
</reference>
<dbReference type="InterPro" id="IPR005226">
    <property type="entry name" value="UPF0014_fam"/>
</dbReference>